<sequence>MKFKVSEDVDAPMQVVWSRFVDFSQFESEAKGRGADLVRIGDWSEPANGAKWRGEVPVRGKTRVIAAEITSFDPEDTCIVTSQIGGMDCVYDLTFVALSPAVTRVTSVMELSANTLSARLLLQTMKLARGKVMQKLQAILARQGNAAEATWRKMQRGQQA</sequence>
<evidence type="ECO:0000313" key="2">
    <source>
        <dbReference type="Proteomes" id="UP001499910"/>
    </source>
</evidence>
<reference evidence="2" key="1">
    <citation type="journal article" date="2019" name="Int. J. Syst. Evol. Microbiol.">
        <title>The Global Catalogue of Microorganisms (GCM) 10K type strain sequencing project: providing services to taxonomists for standard genome sequencing and annotation.</title>
        <authorList>
            <consortium name="The Broad Institute Genomics Platform"/>
            <consortium name="The Broad Institute Genome Sequencing Center for Infectious Disease"/>
            <person name="Wu L."/>
            <person name="Ma J."/>
        </authorList>
    </citation>
    <scope>NUCLEOTIDE SEQUENCE [LARGE SCALE GENOMIC DNA]</scope>
    <source>
        <strain evidence="2">JCM 18015</strain>
    </source>
</reference>
<dbReference type="Gene3D" id="3.30.530.20">
    <property type="match status" value="1"/>
</dbReference>
<dbReference type="InterPro" id="IPR023393">
    <property type="entry name" value="START-like_dom_sf"/>
</dbReference>
<evidence type="ECO:0008006" key="3">
    <source>
        <dbReference type="Google" id="ProtNLM"/>
    </source>
</evidence>
<protein>
    <recommendedName>
        <fullName evidence="3">Polyketide cyclase / dehydrase and lipid transport</fullName>
    </recommendedName>
</protein>
<gene>
    <name evidence="1" type="ORF">GCM10023209_28480</name>
</gene>
<comment type="caution">
    <text evidence="1">The sequence shown here is derived from an EMBL/GenBank/DDBJ whole genome shotgun (WGS) entry which is preliminary data.</text>
</comment>
<evidence type="ECO:0000313" key="1">
    <source>
        <dbReference type="EMBL" id="GAA5077833.1"/>
    </source>
</evidence>
<organism evidence="1 2">
    <name type="scientific">[Roseibacterium] beibuensis</name>
    <dbReference type="NCBI Taxonomy" id="1193142"/>
    <lineage>
        <taxon>Bacteria</taxon>
        <taxon>Pseudomonadati</taxon>
        <taxon>Pseudomonadota</taxon>
        <taxon>Alphaproteobacteria</taxon>
        <taxon>Rhodobacterales</taxon>
        <taxon>Roseobacteraceae</taxon>
        <taxon>Roseicyclus</taxon>
    </lineage>
</organism>
<dbReference type="RefSeq" id="WP_259549483.1">
    <property type="nucleotide sequence ID" value="NZ_BAABHW010000004.1"/>
</dbReference>
<dbReference type="SUPFAM" id="SSF55961">
    <property type="entry name" value="Bet v1-like"/>
    <property type="match status" value="1"/>
</dbReference>
<keyword evidence="2" id="KW-1185">Reference proteome</keyword>
<name>A0ABP9LJN8_9RHOB</name>
<proteinExistence type="predicted"/>
<dbReference type="CDD" id="cd07812">
    <property type="entry name" value="SRPBCC"/>
    <property type="match status" value="1"/>
</dbReference>
<dbReference type="EMBL" id="BAABHW010000004">
    <property type="protein sequence ID" value="GAA5077833.1"/>
    <property type="molecule type" value="Genomic_DNA"/>
</dbReference>
<accession>A0ABP9LJN8</accession>
<dbReference type="Proteomes" id="UP001499910">
    <property type="component" value="Unassembled WGS sequence"/>
</dbReference>